<evidence type="ECO:0008006" key="5">
    <source>
        <dbReference type="Google" id="ProtNLM"/>
    </source>
</evidence>
<dbReference type="EMBL" id="FXTA01000005">
    <property type="protein sequence ID" value="SMO84577.1"/>
    <property type="molecule type" value="Genomic_DNA"/>
</dbReference>
<dbReference type="Gene3D" id="3.40.1350.140">
    <property type="entry name" value="MepB-like"/>
    <property type="match status" value="1"/>
</dbReference>
<dbReference type="AlphaFoldDB" id="A0A521EKY6"/>
<organism evidence="2 3">
    <name type="scientific">Flavobacterium resistens</name>
    <dbReference type="NCBI Taxonomy" id="443612"/>
    <lineage>
        <taxon>Bacteria</taxon>
        <taxon>Pseudomonadati</taxon>
        <taxon>Bacteroidota</taxon>
        <taxon>Flavobacteriia</taxon>
        <taxon>Flavobacteriales</taxon>
        <taxon>Flavobacteriaceae</taxon>
        <taxon>Flavobacterium</taxon>
    </lineage>
</organism>
<evidence type="ECO:0000313" key="2">
    <source>
        <dbReference type="EMBL" id="SMO84577.1"/>
    </source>
</evidence>
<reference evidence="1 4" key="2">
    <citation type="submission" date="2019-11" db="EMBL/GenBank/DDBJ databases">
        <title>Flavobacterium resistens genome.</title>
        <authorList>
            <person name="Wilson V.M."/>
            <person name="Newman J.D."/>
        </authorList>
    </citation>
    <scope>NUCLEOTIDE SEQUENCE [LARGE SCALE GENOMIC DNA]</scope>
    <source>
        <strain evidence="1 4">DSM 19382</strain>
    </source>
</reference>
<evidence type="ECO:0000313" key="3">
    <source>
        <dbReference type="Proteomes" id="UP000317289"/>
    </source>
</evidence>
<proteinExistence type="predicted"/>
<protein>
    <recommendedName>
        <fullName evidence="5">MepB protein</fullName>
    </recommendedName>
</protein>
<dbReference type="Proteomes" id="UP000317289">
    <property type="component" value="Unassembled WGS sequence"/>
</dbReference>
<evidence type="ECO:0000313" key="4">
    <source>
        <dbReference type="Proteomes" id="UP000468990"/>
    </source>
</evidence>
<accession>A0A521EKY6</accession>
<evidence type="ECO:0000313" key="1">
    <source>
        <dbReference type="EMBL" id="MRX67691.1"/>
    </source>
</evidence>
<dbReference type="InterPro" id="IPR038231">
    <property type="entry name" value="MepB-like_sf"/>
</dbReference>
<keyword evidence="4" id="KW-1185">Reference proteome</keyword>
<reference evidence="2 3" key="1">
    <citation type="submission" date="2017-05" db="EMBL/GenBank/DDBJ databases">
        <authorList>
            <person name="Varghese N."/>
            <person name="Submissions S."/>
        </authorList>
    </citation>
    <scope>NUCLEOTIDE SEQUENCE [LARGE SCALE GENOMIC DNA]</scope>
    <source>
        <strain evidence="2 3">DSM 19382</strain>
    </source>
</reference>
<dbReference type="OrthoDB" id="4954833at2"/>
<sequence>MIVKNHWSNHKSFPKDLILAKELVYDCFDFDCTQPQQESESIDYSAYRFQMNEKNICYREAKITPAKTGQFVTLWKRSRLGVIEPFDHSDAIDFVIVSVRKDNLLGQFIFPKNVMLEKAIFSSKTEEGKRAIRVYPPWDETESKQAKKTQQWQLDYFYPIVPEPDFDAFKKLISY</sequence>
<dbReference type="EMBL" id="WKKG01000003">
    <property type="protein sequence ID" value="MRX67691.1"/>
    <property type="molecule type" value="Genomic_DNA"/>
</dbReference>
<dbReference type="InterPro" id="IPR011235">
    <property type="entry name" value="MepB-like"/>
</dbReference>
<dbReference type="Proteomes" id="UP000468990">
    <property type="component" value="Unassembled WGS sequence"/>
</dbReference>
<gene>
    <name evidence="1" type="ORF">GJU42_06930</name>
    <name evidence="2" type="ORF">SAMN06265349_10561</name>
</gene>
<dbReference type="Pfam" id="PF08877">
    <property type="entry name" value="MepB-like"/>
    <property type="match status" value="1"/>
</dbReference>
<name>A0A521EKY6_9FLAO</name>